<gene>
    <name evidence="2" type="ORF">F511_21957</name>
</gene>
<protein>
    <submittedName>
        <fullName evidence="2">Uncharacterized protein</fullName>
    </submittedName>
</protein>
<organism evidence="2 3">
    <name type="scientific">Dorcoceras hygrometricum</name>
    <dbReference type="NCBI Taxonomy" id="472368"/>
    <lineage>
        <taxon>Eukaryota</taxon>
        <taxon>Viridiplantae</taxon>
        <taxon>Streptophyta</taxon>
        <taxon>Embryophyta</taxon>
        <taxon>Tracheophyta</taxon>
        <taxon>Spermatophyta</taxon>
        <taxon>Magnoliopsida</taxon>
        <taxon>eudicotyledons</taxon>
        <taxon>Gunneridae</taxon>
        <taxon>Pentapetalae</taxon>
        <taxon>asterids</taxon>
        <taxon>lamiids</taxon>
        <taxon>Lamiales</taxon>
        <taxon>Gesneriaceae</taxon>
        <taxon>Didymocarpoideae</taxon>
        <taxon>Trichosporeae</taxon>
        <taxon>Loxocarpinae</taxon>
        <taxon>Dorcoceras</taxon>
    </lineage>
</organism>
<evidence type="ECO:0000256" key="1">
    <source>
        <dbReference type="SAM" id="MobiDB-lite"/>
    </source>
</evidence>
<evidence type="ECO:0000313" key="2">
    <source>
        <dbReference type="EMBL" id="KZV37732.1"/>
    </source>
</evidence>
<feature type="region of interest" description="Disordered" evidence="1">
    <location>
        <begin position="158"/>
        <end position="225"/>
    </location>
</feature>
<keyword evidence="3" id="KW-1185">Reference proteome</keyword>
<feature type="region of interest" description="Disordered" evidence="1">
    <location>
        <begin position="1"/>
        <end position="24"/>
    </location>
</feature>
<sequence length="225" mass="24167">MTLVTNGPQRKGESAADKPCALSNRKDQDYVLTDLYTPSTMSEELNSTKGSPSRTKAGSAHDWKVSSGRKVKRFQFNLDRPAQLEERTAQPAGAQAHESVVAIHSSQHAVPEERTAQPAGAQAHESVVAIHSSQHAVPEERTAQNSGHRACESVVAIHSSQHAVPEERTAQPAGAQAHESVVAIHSSHSGKPSNNREKRSTVASRSSSNRPTKKLSGTYRSTTQA</sequence>
<reference evidence="2 3" key="1">
    <citation type="journal article" date="2015" name="Proc. Natl. Acad. Sci. U.S.A.">
        <title>The resurrection genome of Boea hygrometrica: A blueprint for survival of dehydration.</title>
        <authorList>
            <person name="Xiao L."/>
            <person name="Yang G."/>
            <person name="Zhang L."/>
            <person name="Yang X."/>
            <person name="Zhao S."/>
            <person name="Ji Z."/>
            <person name="Zhou Q."/>
            <person name="Hu M."/>
            <person name="Wang Y."/>
            <person name="Chen M."/>
            <person name="Xu Y."/>
            <person name="Jin H."/>
            <person name="Xiao X."/>
            <person name="Hu G."/>
            <person name="Bao F."/>
            <person name="Hu Y."/>
            <person name="Wan P."/>
            <person name="Li L."/>
            <person name="Deng X."/>
            <person name="Kuang T."/>
            <person name="Xiang C."/>
            <person name="Zhu J.K."/>
            <person name="Oliver M.J."/>
            <person name="He Y."/>
        </authorList>
    </citation>
    <scope>NUCLEOTIDE SEQUENCE [LARGE SCALE GENOMIC DNA]</scope>
    <source>
        <strain evidence="3">cv. XS01</strain>
    </source>
</reference>
<proteinExistence type="predicted"/>
<accession>A0A2Z7BSZ8</accession>
<name>A0A2Z7BSZ8_9LAMI</name>
<feature type="compositionally biased region" description="Polar residues" evidence="1">
    <location>
        <begin position="201"/>
        <end position="210"/>
    </location>
</feature>
<feature type="region of interest" description="Disordered" evidence="1">
    <location>
        <begin position="37"/>
        <end position="66"/>
    </location>
</feature>
<feature type="compositionally biased region" description="Polar residues" evidence="1">
    <location>
        <begin position="37"/>
        <end position="56"/>
    </location>
</feature>
<evidence type="ECO:0000313" key="3">
    <source>
        <dbReference type="Proteomes" id="UP000250235"/>
    </source>
</evidence>
<dbReference type="AlphaFoldDB" id="A0A2Z7BSZ8"/>
<dbReference type="EMBL" id="KV002503">
    <property type="protein sequence ID" value="KZV37732.1"/>
    <property type="molecule type" value="Genomic_DNA"/>
</dbReference>
<dbReference type="Proteomes" id="UP000250235">
    <property type="component" value="Unassembled WGS sequence"/>
</dbReference>